<dbReference type="Pfam" id="PF07287">
    <property type="entry name" value="AtuA"/>
    <property type="match status" value="1"/>
</dbReference>
<dbReference type="Proteomes" id="UP000282837">
    <property type="component" value="Unassembled WGS sequence"/>
</dbReference>
<sequence>MTRPSIRIGAGAGFSGDRIEPALDLIEHGQLDYLAFECLAERTIGLAQAARALDPQAGFDPLLETRMRRALPLAAPRGLRIITNMGAANTLAAARKVTQIARELGLSGYCTAAVTGDDVLDLVLAGDYPLIDREGTSRDLGESIVSANAYLGVAGIVQALEQGADTVITGRVCDPALFLAPLIHELGWAMDDWDLLGQGTVVGHLLECAGQVCGGYFADPGVKDVPDLARLGFPYADVARDGRAVLGKLEGSGGRLDSMTVKEQLLYEILDPAAYWQADVCADFRQVRIVQEAPDRVSIAGGKGQPAPDTLKVSIAYHDGHMGEGQISYAGPGAVARGRLAIEIVRERLRLIGARVEDLRCDLIGMDAVDQRGMGGDPAEVRVRIAGRVKDEASARVIGAEVEALYTNGPMGGGGVTRSTRRVLAVASCLLPRAMVQPRVTMEVA</sequence>
<evidence type="ECO:0000259" key="1">
    <source>
        <dbReference type="Pfam" id="PF07287"/>
    </source>
</evidence>
<dbReference type="AlphaFoldDB" id="A0A437N7C2"/>
<name>A0A437N7C2_9SPHN</name>
<gene>
    <name evidence="2" type="ORF">EOE18_07340</name>
</gene>
<dbReference type="PANTHER" id="PTHR47472:SF1">
    <property type="entry name" value="DUF1446-DOMAIN-CONTAINING PROTEIN"/>
    <property type="match status" value="1"/>
</dbReference>
<evidence type="ECO:0000313" key="3">
    <source>
        <dbReference type="Proteomes" id="UP000282837"/>
    </source>
</evidence>
<accession>A0A437N7C2</accession>
<dbReference type="PANTHER" id="PTHR47472">
    <property type="entry name" value="PROPIONYL-COA CARBOXYLASE"/>
    <property type="match status" value="1"/>
</dbReference>
<feature type="domain" description="Acyclic terpene utilisation N-terminal" evidence="1">
    <location>
        <begin position="6"/>
        <end position="442"/>
    </location>
</feature>
<reference evidence="2 3" key="1">
    <citation type="submission" date="2019-01" db="EMBL/GenBank/DDBJ databases">
        <authorList>
            <person name="Chen W.-M."/>
        </authorList>
    </citation>
    <scope>NUCLEOTIDE SEQUENCE [LARGE SCALE GENOMIC DNA]</scope>
    <source>
        <strain evidence="2 3">FSY-9</strain>
    </source>
</reference>
<proteinExistence type="predicted"/>
<evidence type="ECO:0000313" key="2">
    <source>
        <dbReference type="EMBL" id="RVU05787.1"/>
    </source>
</evidence>
<dbReference type="EMBL" id="SACO01000004">
    <property type="protein sequence ID" value="RVU05787.1"/>
    <property type="molecule type" value="Genomic_DNA"/>
</dbReference>
<dbReference type="OrthoDB" id="9763456at2"/>
<dbReference type="RefSeq" id="WP_127707762.1">
    <property type="nucleotide sequence ID" value="NZ_SACO01000004.1"/>
</dbReference>
<protein>
    <submittedName>
        <fullName evidence="2">DUF1446 domain-containing protein</fullName>
    </submittedName>
</protein>
<keyword evidence="3" id="KW-1185">Reference proteome</keyword>
<dbReference type="InterPro" id="IPR010839">
    <property type="entry name" value="AtuA_N"/>
</dbReference>
<comment type="caution">
    <text evidence="2">The sequence shown here is derived from an EMBL/GenBank/DDBJ whole genome shotgun (WGS) entry which is preliminary data.</text>
</comment>
<organism evidence="2 3">
    <name type="scientific">Novosphingobium umbonatum</name>
    <dbReference type="NCBI Taxonomy" id="1908524"/>
    <lineage>
        <taxon>Bacteria</taxon>
        <taxon>Pseudomonadati</taxon>
        <taxon>Pseudomonadota</taxon>
        <taxon>Alphaproteobacteria</taxon>
        <taxon>Sphingomonadales</taxon>
        <taxon>Sphingomonadaceae</taxon>
        <taxon>Novosphingobium</taxon>
    </lineage>
</organism>